<dbReference type="FunFam" id="3.40.50.80:FF:000010">
    <property type="entry name" value="Flavohemoprotein"/>
    <property type="match status" value="1"/>
</dbReference>
<dbReference type="CDD" id="cd06184">
    <property type="entry name" value="flavohem_like_fad_nad_binding"/>
    <property type="match status" value="1"/>
</dbReference>
<dbReference type="EC" id="1.14.12.17" evidence="4"/>
<gene>
    <name evidence="19" type="ORF">KABA2_08S03542</name>
</gene>
<dbReference type="FunFam" id="1.10.490.10:FF:000003">
    <property type="entry name" value="Flavohemoprotein"/>
    <property type="match status" value="1"/>
</dbReference>
<dbReference type="GO" id="GO:0046872">
    <property type="term" value="F:metal ion binding"/>
    <property type="evidence" value="ECO:0007669"/>
    <property type="project" value="UniProtKB-KW"/>
</dbReference>
<sequence length="398" mass="44312">MLSPATRTIIKATVPILEQRGTEITTTFYKNMLNEHTELLNIFNRINQKKGSQPTALATTVLAAAKHIDDLTPLLGHVKQIGQKHRALQIKPEHYPIVGEYLLKAIKEVLGDAATPEIINAWGEAYNEIANVFITVEKEMYKEAAWEAWKPFTVTSKELVASDIYEFTVAAEAGSGVDLTKLPIVAGQYITVNIHPTIQDNKYDALRHYSLCSIDPTQGLKFAVKLETSKGNPEGLVSEFLHEKVNVGDKIKLSAPAGDFALNEKLINQNEVPLVLLSAGVGVTPILAMLEQQIKANSKRPIYWIQSSRDEKDQAFKTKVDELLSKCETVTKEIVHTNKTERINGEFLQSKVPAHADVYICGSLEFMKGMIAHLKTLEHNDDLIHYEPFGPKMTTITV</sequence>
<evidence type="ECO:0000313" key="19">
    <source>
        <dbReference type="EMBL" id="CAB4256112.1"/>
    </source>
</evidence>
<keyword evidence="6" id="KW-0349">Heme</keyword>
<keyword evidence="7" id="KW-0285">Flavoprotein</keyword>
<dbReference type="SUPFAM" id="SSF46458">
    <property type="entry name" value="Globin-like"/>
    <property type="match status" value="1"/>
</dbReference>
<keyword evidence="9" id="KW-0274">FAD</keyword>
<comment type="cofactor">
    <cofactor evidence="1">
        <name>heme b</name>
        <dbReference type="ChEBI" id="CHEBI:60344"/>
    </cofactor>
</comment>
<evidence type="ECO:0000256" key="5">
    <source>
        <dbReference type="ARBA" id="ARBA00022575"/>
    </source>
</evidence>
<keyword evidence="10" id="KW-0521">NADP</keyword>
<keyword evidence="8" id="KW-0479">Metal-binding</keyword>
<dbReference type="AlphaFoldDB" id="A0A8H2ZJ26"/>
<dbReference type="RefSeq" id="XP_041407956.1">
    <property type="nucleotide sequence ID" value="XM_041552022.1"/>
</dbReference>
<dbReference type="Gene3D" id="1.10.490.10">
    <property type="entry name" value="Globins"/>
    <property type="match status" value="1"/>
</dbReference>
<dbReference type="PROSITE" id="PS51384">
    <property type="entry name" value="FAD_FR"/>
    <property type="match status" value="1"/>
</dbReference>
<evidence type="ECO:0000256" key="4">
    <source>
        <dbReference type="ARBA" id="ARBA00012229"/>
    </source>
</evidence>
<dbReference type="Pfam" id="PF00042">
    <property type="entry name" value="Globin"/>
    <property type="match status" value="1"/>
</dbReference>
<evidence type="ECO:0000256" key="14">
    <source>
        <dbReference type="ARBA" id="ARBA00048649"/>
    </source>
</evidence>
<proteinExistence type="inferred from homology"/>
<evidence type="ECO:0000256" key="10">
    <source>
        <dbReference type="ARBA" id="ARBA00022857"/>
    </source>
</evidence>
<protein>
    <recommendedName>
        <fullName evidence="4">nitric oxide dioxygenase</fullName>
        <ecNumber evidence="4">1.14.12.17</ecNumber>
    </recommendedName>
</protein>
<dbReference type="InterPro" id="IPR001433">
    <property type="entry name" value="OxRdtase_FAD/NAD-bd"/>
</dbReference>
<dbReference type="SUPFAM" id="SSF63380">
    <property type="entry name" value="Riboflavin synthase domain-like"/>
    <property type="match status" value="1"/>
</dbReference>
<dbReference type="InterPro" id="IPR039261">
    <property type="entry name" value="FNR_nucleotide-bd"/>
</dbReference>
<dbReference type="GO" id="GO:0071500">
    <property type="term" value="P:cellular response to nitrosative stress"/>
    <property type="evidence" value="ECO:0007669"/>
    <property type="project" value="TreeGrafter"/>
</dbReference>
<keyword evidence="12" id="KW-0408">Iron</keyword>
<comment type="catalytic activity">
    <reaction evidence="15">
        <text>2 nitric oxide + NADPH + 2 O2 = 2 nitrate + NADP(+) + H(+)</text>
        <dbReference type="Rhea" id="RHEA:19465"/>
        <dbReference type="ChEBI" id="CHEBI:15378"/>
        <dbReference type="ChEBI" id="CHEBI:15379"/>
        <dbReference type="ChEBI" id="CHEBI:16480"/>
        <dbReference type="ChEBI" id="CHEBI:17632"/>
        <dbReference type="ChEBI" id="CHEBI:57783"/>
        <dbReference type="ChEBI" id="CHEBI:58349"/>
        <dbReference type="EC" id="1.14.12.17"/>
    </reaction>
</comment>
<evidence type="ECO:0000256" key="12">
    <source>
        <dbReference type="ARBA" id="ARBA00023004"/>
    </source>
</evidence>
<comment type="caution">
    <text evidence="19">The sequence shown here is derived from an EMBL/GenBank/DDBJ whole genome shotgun (WGS) entry which is preliminary data.</text>
</comment>
<evidence type="ECO:0000256" key="3">
    <source>
        <dbReference type="ARBA" id="ARBA00006401"/>
    </source>
</evidence>
<dbReference type="CDD" id="cd14777">
    <property type="entry name" value="Yhb1-globin-like"/>
    <property type="match status" value="1"/>
</dbReference>
<dbReference type="Pfam" id="PF00970">
    <property type="entry name" value="FAD_binding_6"/>
    <property type="match status" value="1"/>
</dbReference>
<evidence type="ECO:0000256" key="7">
    <source>
        <dbReference type="ARBA" id="ARBA00022630"/>
    </source>
</evidence>
<dbReference type="InterPro" id="IPR000971">
    <property type="entry name" value="Globin"/>
</dbReference>
<evidence type="ECO:0000256" key="1">
    <source>
        <dbReference type="ARBA" id="ARBA00001970"/>
    </source>
</evidence>
<comment type="cofactor">
    <cofactor evidence="2">
        <name>FAD</name>
        <dbReference type="ChEBI" id="CHEBI:57692"/>
    </cofactor>
</comment>
<dbReference type="PROSITE" id="PS01033">
    <property type="entry name" value="GLOBIN"/>
    <property type="match status" value="1"/>
</dbReference>
<evidence type="ECO:0000256" key="8">
    <source>
        <dbReference type="ARBA" id="ARBA00022723"/>
    </source>
</evidence>
<comment type="catalytic activity">
    <reaction evidence="14">
        <text>2 nitric oxide + NADH + 2 O2 = 2 nitrate + NAD(+) + H(+)</text>
        <dbReference type="Rhea" id="RHEA:19469"/>
        <dbReference type="ChEBI" id="CHEBI:15378"/>
        <dbReference type="ChEBI" id="CHEBI:15379"/>
        <dbReference type="ChEBI" id="CHEBI:16480"/>
        <dbReference type="ChEBI" id="CHEBI:17632"/>
        <dbReference type="ChEBI" id="CHEBI:57540"/>
        <dbReference type="ChEBI" id="CHEBI:57945"/>
        <dbReference type="EC" id="1.14.12.17"/>
    </reaction>
</comment>
<evidence type="ECO:0000256" key="13">
    <source>
        <dbReference type="ARBA" id="ARBA00023027"/>
    </source>
</evidence>
<feature type="domain" description="Globin" evidence="17">
    <location>
        <begin position="1"/>
        <end position="138"/>
    </location>
</feature>
<dbReference type="Pfam" id="PF00175">
    <property type="entry name" value="NAD_binding_1"/>
    <property type="match status" value="1"/>
</dbReference>
<dbReference type="GO" id="GO:0009636">
    <property type="term" value="P:response to toxic substance"/>
    <property type="evidence" value="ECO:0007669"/>
    <property type="project" value="UniProtKB-KW"/>
</dbReference>
<evidence type="ECO:0000256" key="2">
    <source>
        <dbReference type="ARBA" id="ARBA00001974"/>
    </source>
</evidence>
<dbReference type="GeneID" id="64859183"/>
<dbReference type="InterPro" id="IPR008333">
    <property type="entry name" value="Cbr1-like_FAD-bd_dom"/>
</dbReference>
<feature type="domain" description="FAD-binding FR-type" evidence="18">
    <location>
        <begin position="147"/>
        <end position="263"/>
    </location>
</feature>
<comment type="function">
    <text evidence="16">In the presence of oxygen and NADH, it has NADH oxidase activity, which leads to the generation of superoxide and H(2)O(2). Under anaerobic conditions, it also exhibits nitric oxide reductase and FAD reductase activities. However, all these reactions are much lower than NOD activity.</text>
</comment>
<dbReference type="SUPFAM" id="SSF52343">
    <property type="entry name" value="Ferredoxin reductase-like, C-terminal NADP-linked domain"/>
    <property type="match status" value="1"/>
</dbReference>
<name>A0A8H2ZJ26_9SACH</name>
<dbReference type="EMBL" id="CAEFZW010000008">
    <property type="protein sequence ID" value="CAB4256112.1"/>
    <property type="molecule type" value="Genomic_DNA"/>
</dbReference>
<dbReference type="InterPro" id="IPR017938">
    <property type="entry name" value="Riboflavin_synthase-like_b-brl"/>
</dbReference>
<evidence type="ECO:0000256" key="15">
    <source>
        <dbReference type="ARBA" id="ARBA00049433"/>
    </source>
</evidence>
<dbReference type="GO" id="GO:0008941">
    <property type="term" value="F:nitric oxide dioxygenase NAD(P)H activity"/>
    <property type="evidence" value="ECO:0007669"/>
    <property type="project" value="UniProtKB-EC"/>
</dbReference>
<dbReference type="Gene3D" id="2.40.30.10">
    <property type="entry name" value="Translation factors"/>
    <property type="match status" value="1"/>
</dbReference>
<dbReference type="GO" id="GO:0046210">
    <property type="term" value="P:nitric oxide catabolic process"/>
    <property type="evidence" value="ECO:0007669"/>
    <property type="project" value="TreeGrafter"/>
</dbReference>
<evidence type="ECO:0000313" key="20">
    <source>
        <dbReference type="Proteomes" id="UP000644660"/>
    </source>
</evidence>
<dbReference type="Proteomes" id="UP000644660">
    <property type="component" value="Unassembled WGS sequence"/>
</dbReference>
<evidence type="ECO:0000256" key="16">
    <source>
        <dbReference type="ARBA" id="ARBA00056398"/>
    </source>
</evidence>
<evidence type="ECO:0000256" key="11">
    <source>
        <dbReference type="ARBA" id="ARBA00023002"/>
    </source>
</evidence>
<dbReference type="GO" id="GO:0071949">
    <property type="term" value="F:FAD binding"/>
    <property type="evidence" value="ECO:0007669"/>
    <property type="project" value="TreeGrafter"/>
</dbReference>
<dbReference type="InterPro" id="IPR017927">
    <property type="entry name" value="FAD-bd_FR_type"/>
</dbReference>
<dbReference type="InterPro" id="IPR012292">
    <property type="entry name" value="Globin/Proto"/>
</dbReference>
<evidence type="ECO:0000259" key="18">
    <source>
        <dbReference type="PROSITE" id="PS51384"/>
    </source>
</evidence>
<evidence type="ECO:0000256" key="9">
    <source>
        <dbReference type="ARBA" id="ARBA00022827"/>
    </source>
</evidence>
<dbReference type="Gene3D" id="3.40.50.80">
    <property type="entry name" value="Nucleotide-binding domain of ferredoxin-NADP reductase (FNR) module"/>
    <property type="match status" value="1"/>
</dbReference>
<accession>A0A8H2ZJ26</accession>
<comment type="similarity">
    <text evidence="3">In the C-terminal section; belongs to the flavoprotein pyridine nucleotide cytochrome reductase family.</text>
</comment>
<dbReference type="InterPro" id="IPR009050">
    <property type="entry name" value="Globin-like_sf"/>
</dbReference>
<keyword evidence="11" id="KW-0560">Oxidoreductase</keyword>
<organism evidence="19 20">
    <name type="scientific">Maudiozyma barnettii</name>
    <dbReference type="NCBI Taxonomy" id="61262"/>
    <lineage>
        <taxon>Eukaryota</taxon>
        <taxon>Fungi</taxon>
        <taxon>Dikarya</taxon>
        <taxon>Ascomycota</taxon>
        <taxon>Saccharomycotina</taxon>
        <taxon>Saccharomycetes</taxon>
        <taxon>Saccharomycetales</taxon>
        <taxon>Saccharomycetaceae</taxon>
        <taxon>Maudiozyma</taxon>
    </lineage>
</organism>
<dbReference type="PANTHER" id="PTHR43396">
    <property type="entry name" value="FLAVOHEMOPROTEIN"/>
    <property type="match status" value="1"/>
</dbReference>
<keyword evidence="5" id="KW-0216">Detoxification</keyword>
<dbReference type="GO" id="GO:0020037">
    <property type="term" value="F:heme binding"/>
    <property type="evidence" value="ECO:0007669"/>
    <property type="project" value="InterPro"/>
</dbReference>
<evidence type="ECO:0000259" key="17">
    <source>
        <dbReference type="PROSITE" id="PS01033"/>
    </source>
</evidence>
<reference evidence="19 20" key="1">
    <citation type="submission" date="2020-05" db="EMBL/GenBank/DDBJ databases">
        <authorList>
            <person name="Casaregola S."/>
            <person name="Devillers H."/>
            <person name="Grondin C."/>
        </authorList>
    </citation>
    <scope>NUCLEOTIDE SEQUENCE [LARGE SCALE GENOMIC DNA]</scope>
    <source>
        <strain evidence="19 20">CLIB 1767</strain>
    </source>
</reference>
<keyword evidence="13" id="KW-0520">NAD</keyword>
<evidence type="ECO:0000256" key="6">
    <source>
        <dbReference type="ARBA" id="ARBA00022617"/>
    </source>
</evidence>
<dbReference type="PANTHER" id="PTHR43396:SF3">
    <property type="entry name" value="FLAVOHEMOPROTEIN"/>
    <property type="match status" value="1"/>
</dbReference>
<dbReference type="GO" id="GO:0019825">
    <property type="term" value="F:oxygen binding"/>
    <property type="evidence" value="ECO:0007669"/>
    <property type="project" value="InterPro"/>
</dbReference>
<keyword evidence="20" id="KW-1185">Reference proteome</keyword>